<evidence type="ECO:0000313" key="1">
    <source>
        <dbReference type="EMBL" id="SHH76050.1"/>
    </source>
</evidence>
<proteinExistence type="predicted"/>
<reference evidence="1 2" key="1">
    <citation type="submission" date="2016-11" db="EMBL/GenBank/DDBJ databases">
        <authorList>
            <person name="Jaros S."/>
            <person name="Januszkiewicz K."/>
            <person name="Wedrychowicz H."/>
        </authorList>
    </citation>
    <scope>NUCLEOTIDE SEQUENCE [LARGE SCALE GENOMIC DNA]</scope>
    <source>
        <strain evidence="1 2">DSM 10068</strain>
    </source>
</reference>
<sequence length="57" mass="6275">MDYMTVKEAAEKWGGGSRMAALYCTRGRIDGAVKKGNMWLVPSGAPKPRDCRKEGSR</sequence>
<protein>
    <recommendedName>
        <fullName evidence="3">Helix-turn-helix domain-containing protein</fullName>
    </recommendedName>
</protein>
<evidence type="ECO:0008006" key="3">
    <source>
        <dbReference type="Google" id="ProtNLM"/>
    </source>
</evidence>
<dbReference type="STRING" id="1123282.SAMN02745823_00891"/>
<gene>
    <name evidence="1" type="ORF">SAMN02745823_00891</name>
</gene>
<organism evidence="1 2">
    <name type="scientific">Sporobacter termitidis DSM 10068</name>
    <dbReference type="NCBI Taxonomy" id="1123282"/>
    <lineage>
        <taxon>Bacteria</taxon>
        <taxon>Bacillati</taxon>
        <taxon>Bacillota</taxon>
        <taxon>Clostridia</taxon>
        <taxon>Eubacteriales</taxon>
        <taxon>Oscillospiraceae</taxon>
        <taxon>Sporobacter</taxon>
    </lineage>
</organism>
<dbReference type="RefSeq" id="WP_073076452.1">
    <property type="nucleotide sequence ID" value="NZ_FQXV01000002.1"/>
</dbReference>
<dbReference type="OrthoDB" id="9799038at2"/>
<name>A0A1M5VLG6_9FIRM</name>
<dbReference type="EMBL" id="FQXV01000002">
    <property type="protein sequence ID" value="SHH76050.1"/>
    <property type="molecule type" value="Genomic_DNA"/>
</dbReference>
<dbReference type="Proteomes" id="UP000183995">
    <property type="component" value="Unassembled WGS sequence"/>
</dbReference>
<accession>A0A1M5VLG6</accession>
<dbReference type="AlphaFoldDB" id="A0A1M5VLG6"/>
<evidence type="ECO:0000313" key="2">
    <source>
        <dbReference type="Proteomes" id="UP000183995"/>
    </source>
</evidence>
<keyword evidence="2" id="KW-1185">Reference proteome</keyword>